<protein>
    <submittedName>
        <fullName evidence="1">Uncharacterized protein</fullName>
    </submittedName>
</protein>
<accession>A0ABU3TL71</accession>
<evidence type="ECO:0000313" key="1">
    <source>
        <dbReference type="EMBL" id="MDU0372126.1"/>
    </source>
</evidence>
<comment type="caution">
    <text evidence="1">The sequence shown here is derived from an EMBL/GenBank/DDBJ whole genome shotgun (WGS) entry which is preliminary data.</text>
</comment>
<proteinExistence type="predicted"/>
<keyword evidence="2" id="KW-1185">Reference proteome</keyword>
<name>A0ABU3TL71_9BACT</name>
<dbReference type="EMBL" id="JAWDJT010000012">
    <property type="protein sequence ID" value="MDU0372126.1"/>
    <property type="molecule type" value="Genomic_DNA"/>
</dbReference>
<evidence type="ECO:0000313" key="2">
    <source>
        <dbReference type="Proteomes" id="UP001250698"/>
    </source>
</evidence>
<reference evidence="1 2" key="1">
    <citation type="submission" date="2023-10" db="EMBL/GenBank/DDBJ databases">
        <title>Hymenobacter endophyticus sp. nov., an isolate from the leaf tissues of wheat.</title>
        <authorList>
            <person name="Dai Y."/>
        </authorList>
    </citation>
    <scope>NUCLEOTIDE SEQUENCE [LARGE SCALE GENOMIC DNA]</scope>
    <source>
        <strain evidence="1 2">ZK17L-C2</strain>
    </source>
</reference>
<sequence length="300" mass="33549">MAYSVTSAYFPERLLAEYANVEKILHQLRKADFDKFADPTNELRAAIQATNSGWPLEAATHPALEDEVLLLRMMLEFCRNNSQVVIMDKHQPHPLPLNVIADMLWHSIQLPGDCVYLHWGLIRSVCLPADLAARRYGWDEPGAFATYLEGAFIRTTSWRALEVLLILRPLEEPATGRSSVEGVRRPPVVHFTFDKLTSWDTATRLPKCLASLADVWEPEGRFGDIPLGALLQVLQRRTTSKQVSQAQLIVGALQHILAALENGLYEGRVALPDLLGLSKIKRTKGPFLPYEGEAYGVIGQ</sequence>
<gene>
    <name evidence="1" type="ORF">ROI90_17095</name>
</gene>
<dbReference type="Proteomes" id="UP001250698">
    <property type="component" value="Unassembled WGS sequence"/>
</dbReference>
<organism evidence="1 2">
    <name type="scientific">Hymenobacter endophyticus</name>
    <dbReference type="NCBI Taxonomy" id="3076335"/>
    <lineage>
        <taxon>Bacteria</taxon>
        <taxon>Pseudomonadati</taxon>
        <taxon>Bacteroidota</taxon>
        <taxon>Cytophagia</taxon>
        <taxon>Cytophagales</taxon>
        <taxon>Hymenobacteraceae</taxon>
        <taxon>Hymenobacter</taxon>
    </lineage>
</organism>